<dbReference type="EMBL" id="JAUUUU010000001">
    <property type="protein sequence ID" value="MDP1519599.1"/>
    <property type="molecule type" value="Genomic_DNA"/>
</dbReference>
<keyword evidence="3" id="KW-0804">Transcription</keyword>
<dbReference type="GO" id="GO:0003677">
    <property type="term" value="F:DNA binding"/>
    <property type="evidence" value="ECO:0007669"/>
    <property type="project" value="UniProtKB-UniRule"/>
</dbReference>
<reference evidence="7" key="2">
    <citation type="submission" date="2023-08" db="EMBL/GenBank/DDBJ databases">
        <authorList>
            <person name="Luo J."/>
        </authorList>
    </citation>
    <scope>NUCLEOTIDE SEQUENCE</scope>
    <source>
        <strain evidence="7">DSM 25064</strain>
    </source>
</reference>
<protein>
    <submittedName>
        <fullName evidence="7">TetR/AcrR family transcriptional regulator</fullName>
    </submittedName>
</protein>
<dbReference type="RefSeq" id="WP_305169111.1">
    <property type="nucleotide sequence ID" value="NZ_JAUUUU010000001.1"/>
</dbReference>
<dbReference type="InterPro" id="IPR009057">
    <property type="entry name" value="Homeodomain-like_sf"/>
</dbReference>
<feature type="region of interest" description="Disordered" evidence="5">
    <location>
        <begin position="1"/>
        <end position="22"/>
    </location>
</feature>
<dbReference type="InterPro" id="IPR001647">
    <property type="entry name" value="HTH_TetR"/>
</dbReference>
<dbReference type="Proteomes" id="UP001178354">
    <property type="component" value="Unassembled WGS sequence"/>
</dbReference>
<dbReference type="InterPro" id="IPR036271">
    <property type="entry name" value="Tet_transcr_reg_TetR-rel_C_sf"/>
</dbReference>
<dbReference type="Gene3D" id="1.10.357.10">
    <property type="entry name" value="Tetracycline Repressor, domain 2"/>
    <property type="match status" value="1"/>
</dbReference>
<sequence length="209" mass="23896">MNELAPIKRRRGRPPKDLSAHNETRTQLIHTGIEILAEKGFSATGIDEILKSIGVPKGSFYHYFESKDRFGLELIDSYSRALKGKLNRFLLDDTLQPLDRLKAYMTDAERSMEKYDFKRGCLIGNLGQEMGRLPEDFRERLTSVLEDWQGSVERCLEESKVHGQISSDLDCKQLAYIFWTGWEGAVLRAKLERSAKPLKAFSGFYLASL</sequence>
<comment type="caution">
    <text evidence="7">The sequence shown here is derived from an EMBL/GenBank/DDBJ whole genome shotgun (WGS) entry which is preliminary data.</text>
</comment>
<keyword evidence="1" id="KW-0805">Transcription regulation</keyword>
<keyword evidence="8" id="KW-1185">Reference proteome</keyword>
<dbReference type="PANTHER" id="PTHR47506:SF6">
    <property type="entry name" value="HTH-TYPE TRANSCRIPTIONAL REPRESSOR NEMR"/>
    <property type="match status" value="1"/>
</dbReference>
<accession>A0AAW8AZ25</accession>
<dbReference type="SUPFAM" id="SSF46689">
    <property type="entry name" value="Homeodomain-like"/>
    <property type="match status" value="1"/>
</dbReference>
<evidence type="ECO:0000259" key="6">
    <source>
        <dbReference type="PROSITE" id="PS50977"/>
    </source>
</evidence>
<dbReference type="Pfam" id="PF00440">
    <property type="entry name" value="TetR_N"/>
    <property type="match status" value="1"/>
</dbReference>
<evidence type="ECO:0000313" key="7">
    <source>
        <dbReference type="EMBL" id="MDP1519599.1"/>
    </source>
</evidence>
<reference evidence="7" key="1">
    <citation type="journal article" date="2010" name="Int. J. Syst. Evol. Microbiol.">
        <title>Porticoccus litoralis gen. nov., sp. nov., a gammaproteobacterium isolated from the Yellow Sea.</title>
        <authorList>
            <person name="Oh H.M."/>
            <person name="Kim H."/>
            <person name="Kim K.M."/>
            <person name="Min G.S."/>
            <person name="Cho J.C."/>
        </authorList>
    </citation>
    <scope>NUCLEOTIDE SEQUENCE</scope>
    <source>
        <strain evidence="7">DSM 25064</strain>
    </source>
</reference>
<evidence type="ECO:0000256" key="4">
    <source>
        <dbReference type="PROSITE-ProRule" id="PRU00335"/>
    </source>
</evidence>
<dbReference type="SUPFAM" id="SSF48498">
    <property type="entry name" value="Tetracyclin repressor-like, C-terminal domain"/>
    <property type="match status" value="1"/>
</dbReference>
<gene>
    <name evidence="7" type="ORF">Q8A57_01280</name>
</gene>
<organism evidence="7 8">
    <name type="scientific">Porticoccus litoralis</name>
    <dbReference type="NCBI Taxonomy" id="434086"/>
    <lineage>
        <taxon>Bacteria</taxon>
        <taxon>Pseudomonadati</taxon>
        <taxon>Pseudomonadota</taxon>
        <taxon>Gammaproteobacteria</taxon>
        <taxon>Cellvibrionales</taxon>
        <taxon>Porticoccaceae</taxon>
        <taxon>Porticoccus</taxon>
    </lineage>
</organism>
<evidence type="ECO:0000256" key="3">
    <source>
        <dbReference type="ARBA" id="ARBA00023163"/>
    </source>
</evidence>
<keyword evidence="2 4" id="KW-0238">DNA-binding</keyword>
<evidence type="ECO:0000313" key="8">
    <source>
        <dbReference type="Proteomes" id="UP001178354"/>
    </source>
</evidence>
<dbReference type="PROSITE" id="PS50977">
    <property type="entry name" value="HTH_TETR_2"/>
    <property type="match status" value="1"/>
</dbReference>
<evidence type="ECO:0000256" key="2">
    <source>
        <dbReference type="ARBA" id="ARBA00023125"/>
    </source>
</evidence>
<dbReference type="AlphaFoldDB" id="A0AAW8AZ25"/>
<name>A0AAW8AZ25_9GAMM</name>
<dbReference type="PANTHER" id="PTHR47506">
    <property type="entry name" value="TRANSCRIPTIONAL REGULATORY PROTEIN"/>
    <property type="match status" value="1"/>
</dbReference>
<evidence type="ECO:0000256" key="5">
    <source>
        <dbReference type="SAM" id="MobiDB-lite"/>
    </source>
</evidence>
<feature type="domain" description="HTH tetR-type" evidence="6">
    <location>
        <begin position="22"/>
        <end position="82"/>
    </location>
</feature>
<feature type="DNA-binding region" description="H-T-H motif" evidence="4">
    <location>
        <begin position="45"/>
        <end position="64"/>
    </location>
</feature>
<dbReference type="PRINTS" id="PR00455">
    <property type="entry name" value="HTHTETR"/>
</dbReference>
<dbReference type="Pfam" id="PF16925">
    <property type="entry name" value="TetR_C_13"/>
    <property type="match status" value="1"/>
</dbReference>
<proteinExistence type="predicted"/>
<dbReference type="InterPro" id="IPR011075">
    <property type="entry name" value="TetR_C"/>
</dbReference>
<evidence type="ECO:0000256" key="1">
    <source>
        <dbReference type="ARBA" id="ARBA00023015"/>
    </source>
</evidence>